<sequence>MSAMTFVWLSVLLVCVHADCQWQFGNSCYQLLTGKMTFDEALQACSAMGAGLVVPNSQNENQFIWQMMKNHLPSDGRVWIGCTNKHTEGQWMYAADTGKECKFIDWAPNEPNGQDYGGEDCAQMLDGKAGKWIDIGCSAVAPVICEYYSSLEMTCLQADADGRFA</sequence>
<keyword evidence="1" id="KW-1015">Disulfide bond</keyword>
<dbReference type="OrthoDB" id="418245at2759"/>
<dbReference type="AlphaFoldDB" id="A0A914AGX7"/>
<dbReference type="InterPro" id="IPR050111">
    <property type="entry name" value="C-type_lectin/snaclec_domain"/>
</dbReference>
<evidence type="ECO:0000256" key="1">
    <source>
        <dbReference type="ARBA" id="ARBA00023157"/>
    </source>
</evidence>
<reference evidence="4" key="1">
    <citation type="submission" date="2022-11" db="UniProtKB">
        <authorList>
            <consortium name="EnsemblMetazoa"/>
        </authorList>
    </citation>
    <scope>IDENTIFICATION</scope>
</reference>
<keyword evidence="5" id="KW-1185">Reference proteome</keyword>
<name>A0A914AGX7_PATMI</name>
<dbReference type="InterPro" id="IPR016186">
    <property type="entry name" value="C-type_lectin-like/link_sf"/>
</dbReference>
<dbReference type="SUPFAM" id="SSF56436">
    <property type="entry name" value="C-type lectin-like"/>
    <property type="match status" value="1"/>
</dbReference>
<protein>
    <recommendedName>
        <fullName evidence="3">C-type lectin domain-containing protein</fullName>
    </recommendedName>
</protein>
<dbReference type="InterPro" id="IPR016187">
    <property type="entry name" value="CTDL_fold"/>
</dbReference>
<dbReference type="Gene3D" id="3.10.100.10">
    <property type="entry name" value="Mannose-Binding Protein A, subunit A"/>
    <property type="match status" value="1"/>
</dbReference>
<dbReference type="PROSITE" id="PS00615">
    <property type="entry name" value="C_TYPE_LECTIN_1"/>
    <property type="match status" value="1"/>
</dbReference>
<dbReference type="InterPro" id="IPR018378">
    <property type="entry name" value="C-type_lectin_CS"/>
</dbReference>
<evidence type="ECO:0000313" key="5">
    <source>
        <dbReference type="Proteomes" id="UP000887568"/>
    </source>
</evidence>
<dbReference type="PROSITE" id="PS50041">
    <property type="entry name" value="C_TYPE_LECTIN_2"/>
    <property type="match status" value="1"/>
</dbReference>
<dbReference type="EnsemblMetazoa" id="XM_038207312.1">
    <property type="protein sequence ID" value="XP_038063240.1"/>
    <property type="gene ID" value="LOC119733947"/>
</dbReference>
<accession>A0A914AGX7</accession>
<dbReference type="GeneID" id="119733947"/>
<organism evidence="4 5">
    <name type="scientific">Patiria miniata</name>
    <name type="common">Bat star</name>
    <name type="synonym">Asterina miniata</name>
    <dbReference type="NCBI Taxonomy" id="46514"/>
    <lineage>
        <taxon>Eukaryota</taxon>
        <taxon>Metazoa</taxon>
        <taxon>Echinodermata</taxon>
        <taxon>Eleutherozoa</taxon>
        <taxon>Asterozoa</taxon>
        <taxon>Asteroidea</taxon>
        <taxon>Valvatacea</taxon>
        <taxon>Valvatida</taxon>
        <taxon>Asterinidae</taxon>
        <taxon>Patiria</taxon>
    </lineage>
</organism>
<feature type="signal peptide" evidence="2">
    <location>
        <begin position="1"/>
        <end position="18"/>
    </location>
</feature>
<evidence type="ECO:0000256" key="2">
    <source>
        <dbReference type="SAM" id="SignalP"/>
    </source>
</evidence>
<evidence type="ECO:0000259" key="3">
    <source>
        <dbReference type="PROSITE" id="PS50041"/>
    </source>
</evidence>
<dbReference type="CDD" id="cd00037">
    <property type="entry name" value="CLECT"/>
    <property type="match status" value="1"/>
</dbReference>
<feature type="chain" id="PRO_5037987448" description="C-type lectin domain-containing protein" evidence="2">
    <location>
        <begin position="19"/>
        <end position="165"/>
    </location>
</feature>
<dbReference type="InterPro" id="IPR001304">
    <property type="entry name" value="C-type_lectin-like"/>
</dbReference>
<dbReference type="RefSeq" id="XP_038063240.1">
    <property type="nucleotide sequence ID" value="XM_038207312.1"/>
</dbReference>
<keyword evidence="2" id="KW-0732">Signal</keyword>
<dbReference type="Proteomes" id="UP000887568">
    <property type="component" value="Unplaced"/>
</dbReference>
<proteinExistence type="predicted"/>
<dbReference type="PANTHER" id="PTHR22803">
    <property type="entry name" value="MANNOSE, PHOSPHOLIPASE, LECTIN RECEPTOR RELATED"/>
    <property type="match status" value="1"/>
</dbReference>
<evidence type="ECO:0000313" key="4">
    <source>
        <dbReference type="EnsemblMetazoa" id="XP_038063240.1"/>
    </source>
</evidence>
<dbReference type="Pfam" id="PF00059">
    <property type="entry name" value="Lectin_C"/>
    <property type="match status" value="1"/>
</dbReference>
<feature type="domain" description="C-type lectin" evidence="3">
    <location>
        <begin position="24"/>
        <end position="146"/>
    </location>
</feature>
<dbReference type="OMA" id="PVICEYY"/>
<dbReference type="SMART" id="SM00034">
    <property type="entry name" value="CLECT"/>
    <property type="match status" value="1"/>
</dbReference>